<dbReference type="Proteomes" id="UP000184465">
    <property type="component" value="Unassembled WGS sequence"/>
</dbReference>
<dbReference type="EMBL" id="FRAG01000131">
    <property type="protein sequence ID" value="SHK64595.1"/>
    <property type="molecule type" value="Genomic_DNA"/>
</dbReference>
<dbReference type="PANTHER" id="PTHR30624">
    <property type="entry name" value="UNCHARACTERIZED PROTEIN TLDD AND PMBA"/>
    <property type="match status" value="1"/>
</dbReference>
<proteinExistence type="inferred from homology"/>
<reference evidence="3 4" key="1">
    <citation type="submission" date="2016-11" db="EMBL/GenBank/DDBJ databases">
        <authorList>
            <person name="Jaros S."/>
            <person name="Januszkiewicz K."/>
            <person name="Wedrychowicz H."/>
        </authorList>
    </citation>
    <scope>NUCLEOTIDE SEQUENCE [LARGE SCALE GENOMIC DNA]</scope>
    <source>
        <strain evidence="3 4">DSM 15212</strain>
    </source>
</reference>
<organism evidence="3 4">
    <name type="scientific">Paramaledivibacter caminithermalis (strain DSM 15212 / CIP 107654 / DViRD3)</name>
    <name type="common">Clostridium caminithermale</name>
    <dbReference type="NCBI Taxonomy" id="1121301"/>
    <lineage>
        <taxon>Bacteria</taxon>
        <taxon>Bacillati</taxon>
        <taxon>Bacillota</taxon>
        <taxon>Clostridia</taxon>
        <taxon>Peptostreptococcales</taxon>
        <taxon>Caminicellaceae</taxon>
        <taxon>Paramaledivibacter</taxon>
    </lineage>
</organism>
<dbReference type="GO" id="GO:0008237">
    <property type="term" value="F:metallopeptidase activity"/>
    <property type="evidence" value="ECO:0007669"/>
    <property type="project" value="InterPro"/>
</dbReference>
<evidence type="ECO:0000313" key="4">
    <source>
        <dbReference type="Proteomes" id="UP000184465"/>
    </source>
</evidence>
<dbReference type="STRING" id="1121301.SAMN02745912_03879"/>
<dbReference type="InterPro" id="IPR051463">
    <property type="entry name" value="Peptidase_U62_metallo"/>
</dbReference>
<dbReference type="AlphaFoldDB" id="A0A1M6U5Q0"/>
<dbReference type="GO" id="GO:0005829">
    <property type="term" value="C:cytosol"/>
    <property type="evidence" value="ECO:0007669"/>
    <property type="project" value="TreeGrafter"/>
</dbReference>
<name>A0A1M6U5Q0_PARC5</name>
<keyword evidence="4" id="KW-1185">Reference proteome</keyword>
<protein>
    <submittedName>
        <fullName evidence="3">TldD protein</fullName>
    </submittedName>
</protein>
<gene>
    <name evidence="3" type="ORF">SAMN02745912_03879</name>
</gene>
<dbReference type="InterPro" id="IPR045569">
    <property type="entry name" value="Metalloprtase-TldD/E_C"/>
</dbReference>
<evidence type="ECO:0000256" key="1">
    <source>
        <dbReference type="ARBA" id="ARBA00005836"/>
    </source>
</evidence>
<comment type="similarity">
    <text evidence="1">Belongs to the peptidase U62 family.</text>
</comment>
<dbReference type="InterPro" id="IPR036059">
    <property type="entry name" value="TldD/PmbA_sf"/>
</dbReference>
<dbReference type="PANTHER" id="PTHR30624:SF0">
    <property type="entry name" value="METALLOPROTEASE SLR0863"/>
    <property type="match status" value="1"/>
</dbReference>
<sequence>MVQDGKVVTLLSDCKTASIQGVASSGNARSVSYKDIPIVRTSNMFIKQGSNSISKLINEVENGYYAKDVLYGHHYNGKFIFRPKQFFELKEGVIRNEVLPPNITGDIMSVLKDIKIGNDLQMNDSGVCHKREQRSLPISISSPSILLKGVAIEN</sequence>
<dbReference type="Pfam" id="PF19289">
    <property type="entry name" value="PmbA_TldD_3rd"/>
    <property type="match status" value="1"/>
</dbReference>
<dbReference type="SUPFAM" id="SSF111283">
    <property type="entry name" value="Putative modulator of DNA gyrase, PmbA/TldD"/>
    <property type="match status" value="1"/>
</dbReference>
<evidence type="ECO:0000259" key="2">
    <source>
        <dbReference type="Pfam" id="PF19289"/>
    </source>
</evidence>
<evidence type="ECO:0000313" key="3">
    <source>
        <dbReference type="EMBL" id="SHK64595.1"/>
    </source>
</evidence>
<dbReference type="GO" id="GO:0006508">
    <property type="term" value="P:proteolysis"/>
    <property type="evidence" value="ECO:0007669"/>
    <property type="project" value="InterPro"/>
</dbReference>
<feature type="domain" description="Metalloprotease TldD/E C-terminal" evidence="2">
    <location>
        <begin position="2"/>
        <end position="152"/>
    </location>
</feature>
<accession>A0A1M6U5Q0</accession>